<accession>A0A840YS08</accession>
<gene>
    <name evidence="1" type="ORF">FHT02_003712</name>
</gene>
<dbReference type="EMBL" id="JACIJF010000017">
    <property type="protein sequence ID" value="MBB5712453.1"/>
    <property type="molecule type" value="Genomic_DNA"/>
</dbReference>
<organism evidence="1 2">
    <name type="scientific">Sphingomonas xinjiangensis</name>
    <dbReference type="NCBI Taxonomy" id="643568"/>
    <lineage>
        <taxon>Bacteria</taxon>
        <taxon>Pseudomonadati</taxon>
        <taxon>Pseudomonadota</taxon>
        <taxon>Alphaproteobacteria</taxon>
        <taxon>Sphingomonadales</taxon>
        <taxon>Sphingomonadaceae</taxon>
        <taxon>Sphingomonas</taxon>
    </lineage>
</organism>
<proteinExistence type="predicted"/>
<dbReference type="Proteomes" id="UP000527143">
    <property type="component" value="Unassembled WGS sequence"/>
</dbReference>
<reference evidence="1 2" key="1">
    <citation type="submission" date="2020-08" db="EMBL/GenBank/DDBJ databases">
        <title>Genomic Encyclopedia of Type Strains, Phase IV (KMG-IV): sequencing the most valuable type-strain genomes for metagenomic binning, comparative biology and taxonomic classification.</title>
        <authorList>
            <person name="Goeker M."/>
        </authorList>
    </citation>
    <scope>NUCLEOTIDE SEQUENCE [LARGE SCALE GENOMIC DNA]</scope>
    <source>
        <strain evidence="1 2">DSM 26736</strain>
    </source>
</reference>
<evidence type="ECO:0000313" key="1">
    <source>
        <dbReference type="EMBL" id="MBB5712453.1"/>
    </source>
</evidence>
<keyword evidence="2" id="KW-1185">Reference proteome</keyword>
<sequence length="65" mass="7138">MLRKTTPERALELARDSSCRDVEQIKRTLNAEGYSGVNQHLAGLSIRKQIRASIAARSAQMPAAT</sequence>
<protein>
    <recommendedName>
        <fullName evidence="3">Transposase</fullName>
    </recommendedName>
</protein>
<evidence type="ECO:0008006" key="3">
    <source>
        <dbReference type="Google" id="ProtNLM"/>
    </source>
</evidence>
<comment type="caution">
    <text evidence="1">The sequence shown here is derived from an EMBL/GenBank/DDBJ whole genome shotgun (WGS) entry which is preliminary data.</text>
</comment>
<dbReference type="AlphaFoldDB" id="A0A840YS08"/>
<evidence type="ECO:0000313" key="2">
    <source>
        <dbReference type="Proteomes" id="UP000527143"/>
    </source>
</evidence>
<dbReference type="RefSeq" id="WP_184090951.1">
    <property type="nucleotide sequence ID" value="NZ_JACIJF010000017.1"/>
</dbReference>
<name>A0A840YS08_9SPHN</name>